<evidence type="ECO:0000256" key="3">
    <source>
        <dbReference type="SAM" id="SignalP"/>
    </source>
</evidence>
<evidence type="ECO:0000256" key="2">
    <source>
        <dbReference type="SAM" id="MobiDB-lite"/>
    </source>
</evidence>
<evidence type="ECO:0000313" key="5">
    <source>
        <dbReference type="EMBL" id="WBE25569.1"/>
    </source>
</evidence>
<organism evidence="5 6">
    <name type="scientific">Denitrificimonas caeni</name>
    <dbReference type="NCBI Taxonomy" id="521720"/>
    <lineage>
        <taxon>Bacteria</taxon>
        <taxon>Pseudomonadati</taxon>
        <taxon>Pseudomonadota</taxon>
        <taxon>Gammaproteobacteria</taxon>
        <taxon>Pseudomonadales</taxon>
        <taxon>Pseudomonadaceae</taxon>
        <taxon>Denitrificimonas</taxon>
    </lineage>
</organism>
<keyword evidence="3" id="KW-0732">Signal</keyword>
<dbReference type="RefSeq" id="WP_269818512.1">
    <property type="nucleotide sequence ID" value="NZ_CP114976.1"/>
</dbReference>
<feature type="region of interest" description="Disordered" evidence="2">
    <location>
        <begin position="196"/>
        <end position="225"/>
    </location>
</feature>
<dbReference type="EMBL" id="CP114976">
    <property type="protein sequence ID" value="WBE25569.1"/>
    <property type="molecule type" value="Genomic_DNA"/>
</dbReference>
<dbReference type="Pfam" id="PF01551">
    <property type="entry name" value="Peptidase_M23"/>
    <property type="match status" value="1"/>
</dbReference>
<dbReference type="PANTHER" id="PTHR21666:SF270">
    <property type="entry name" value="MUREIN HYDROLASE ACTIVATOR ENVC"/>
    <property type="match status" value="1"/>
</dbReference>
<dbReference type="AlphaFoldDB" id="A0AAF0AJ15"/>
<name>A0AAF0AJ15_9GAMM</name>
<proteinExistence type="predicted"/>
<dbReference type="InterPro" id="IPR011055">
    <property type="entry name" value="Dup_hybrid_motif"/>
</dbReference>
<evidence type="ECO:0000256" key="1">
    <source>
        <dbReference type="SAM" id="Coils"/>
    </source>
</evidence>
<feature type="compositionally biased region" description="Polar residues" evidence="2">
    <location>
        <begin position="270"/>
        <end position="279"/>
    </location>
</feature>
<dbReference type="Gene3D" id="2.70.70.10">
    <property type="entry name" value="Glucose Permease (Domain IIA)"/>
    <property type="match status" value="1"/>
</dbReference>
<dbReference type="Gene3D" id="6.10.250.3150">
    <property type="match status" value="1"/>
</dbReference>
<keyword evidence="5" id="KW-0378">Hydrolase</keyword>
<dbReference type="CDD" id="cd12797">
    <property type="entry name" value="M23_peptidase"/>
    <property type="match status" value="1"/>
</dbReference>
<feature type="compositionally biased region" description="Basic and acidic residues" evidence="2">
    <location>
        <begin position="209"/>
        <end position="225"/>
    </location>
</feature>
<dbReference type="SUPFAM" id="SSF51261">
    <property type="entry name" value="Duplicated hybrid motif"/>
    <property type="match status" value="1"/>
</dbReference>
<feature type="coiled-coil region" evidence="1">
    <location>
        <begin position="16"/>
        <end position="106"/>
    </location>
</feature>
<dbReference type="PANTHER" id="PTHR21666">
    <property type="entry name" value="PEPTIDASE-RELATED"/>
    <property type="match status" value="1"/>
</dbReference>
<dbReference type="InterPro" id="IPR050570">
    <property type="entry name" value="Cell_wall_metabolism_enzyme"/>
</dbReference>
<feature type="chain" id="PRO_5042074788" evidence="3">
    <location>
        <begin position="20"/>
        <end position="425"/>
    </location>
</feature>
<feature type="compositionally biased region" description="Low complexity" evidence="2">
    <location>
        <begin position="252"/>
        <end position="264"/>
    </location>
</feature>
<accession>A0AAF0AJ15</accession>
<gene>
    <name evidence="5" type="ORF">O6P33_01610</name>
</gene>
<feature type="domain" description="M23ase beta-sheet core" evidence="4">
    <location>
        <begin position="323"/>
        <end position="417"/>
    </location>
</feature>
<evidence type="ECO:0000259" key="4">
    <source>
        <dbReference type="Pfam" id="PF01551"/>
    </source>
</evidence>
<keyword evidence="1" id="KW-0175">Coiled coil</keyword>
<dbReference type="InterPro" id="IPR016047">
    <property type="entry name" value="M23ase_b-sheet_dom"/>
</dbReference>
<dbReference type="KEGG" id="dce:O6P33_01610"/>
<protein>
    <submittedName>
        <fullName evidence="5">Murein hydrolase activator EnvC</fullName>
    </submittedName>
</protein>
<dbReference type="Proteomes" id="UP001212189">
    <property type="component" value="Chromosome"/>
</dbReference>
<reference evidence="5 6" key="1">
    <citation type="submission" date="2022-12" db="EMBL/GenBank/DDBJ databases">
        <title>Coexistence and Characterization of a Novel Tigecycline Resistance gene tet(X) variant and blaNDM-1 in a Pseudomonas caeni Isolate of Chicken Origin.</title>
        <authorList>
            <person name="Lu X."/>
            <person name="Zhang L."/>
            <person name="Li R."/>
            <person name="Wang Z."/>
        </authorList>
    </citation>
    <scope>NUCLEOTIDE SEQUENCE [LARGE SCALE GENOMIC DNA]</scope>
    <source>
        <strain evidence="5 6">CE14</strain>
    </source>
</reference>
<evidence type="ECO:0000313" key="6">
    <source>
        <dbReference type="Proteomes" id="UP001212189"/>
    </source>
</evidence>
<feature type="region of interest" description="Disordered" evidence="2">
    <location>
        <begin position="248"/>
        <end position="279"/>
    </location>
</feature>
<feature type="signal peptide" evidence="3">
    <location>
        <begin position="1"/>
        <end position="19"/>
    </location>
</feature>
<keyword evidence="6" id="KW-1185">Reference proteome</keyword>
<dbReference type="FunFam" id="2.70.70.10:FF:000003">
    <property type="entry name" value="Murein hydrolase activator EnvC"/>
    <property type="match status" value="1"/>
</dbReference>
<dbReference type="GO" id="GO:0004222">
    <property type="term" value="F:metalloendopeptidase activity"/>
    <property type="evidence" value="ECO:0007669"/>
    <property type="project" value="TreeGrafter"/>
</dbReference>
<sequence>MLRTIFILILSCVATFSLANEQRAQTKQELAQAAKDIAELEKLVKKIQQEKSSAEQALKKTEVEIGDLEKQVKELQQEEKKTEQELKELDEQKKKLQSSRLEQQKLIAIQARAAYQSGQQEPLRLLLNQQQPEKFSRNLTYYQYIGKARQQQINAFNETLRQLNNISSQITAQQNKLAQQQTRLLSKQESLTELRKQRQQKVASLSQQQRKESQSLKSRKADQSELNKVLQTIEATLARQAREAEAERKRQQLLAEQQRQQAEQLLDKQPTVSAGKQPQSPMVSTAVIHQGGPFSSVRGKLPWPVNGRLIARFGSARGDTRSKWDGVLISSQPGTQVRAIHSGRVVFADWLRGAGLLVIIDHGDGYLSLYGHNQSLLSSPGDIVQTGQVISTVGNTGGQDQAALYFAIRQQGKPADPTQWCRTQG</sequence>